<dbReference type="InterPro" id="IPR005024">
    <property type="entry name" value="Snf7_fam"/>
</dbReference>
<dbReference type="Gene3D" id="6.10.250.1710">
    <property type="match status" value="1"/>
</dbReference>
<comment type="similarity">
    <text evidence="2">Belongs to the SNF7 family.</text>
</comment>
<protein>
    <recommendedName>
        <fullName evidence="8">Charged multivesicular body protein 7</fullName>
    </recommendedName>
</protein>
<gene>
    <name evidence="6" type="ORF">OXX778_LOCUS7157</name>
</gene>
<dbReference type="EMBL" id="CAJNOC010000896">
    <property type="protein sequence ID" value="CAF0814700.1"/>
    <property type="molecule type" value="Genomic_DNA"/>
</dbReference>
<evidence type="ECO:0000256" key="3">
    <source>
        <dbReference type="ARBA" id="ARBA00022753"/>
    </source>
</evidence>
<dbReference type="AlphaFoldDB" id="A0A813TPM3"/>
<evidence type="ECO:0008006" key="8">
    <source>
        <dbReference type="Google" id="ProtNLM"/>
    </source>
</evidence>
<keyword evidence="7" id="KW-1185">Reference proteome</keyword>
<accession>A0A813TPM3</accession>
<reference evidence="6" key="1">
    <citation type="submission" date="2021-02" db="EMBL/GenBank/DDBJ databases">
        <authorList>
            <person name="Nowell W R."/>
        </authorList>
    </citation>
    <scope>NUCLEOTIDE SEQUENCE</scope>
    <source>
        <strain evidence="6">Ploen Becks lab</strain>
    </source>
</reference>
<keyword evidence="3" id="KW-0967">Endosome</keyword>
<dbReference type="GO" id="GO:0000815">
    <property type="term" value="C:ESCRT III complex"/>
    <property type="evidence" value="ECO:0007669"/>
    <property type="project" value="TreeGrafter"/>
</dbReference>
<evidence type="ECO:0000256" key="4">
    <source>
        <dbReference type="SAM" id="Coils"/>
    </source>
</evidence>
<dbReference type="Gene3D" id="1.10.287.1060">
    <property type="entry name" value="ESAT-6-like"/>
    <property type="match status" value="1"/>
</dbReference>
<proteinExistence type="inferred from homology"/>
<dbReference type="OrthoDB" id="10250120at2759"/>
<name>A0A813TPM3_9BILA</name>
<dbReference type="GO" id="GO:0032511">
    <property type="term" value="P:late endosome to vacuole transport via multivesicular body sorting pathway"/>
    <property type="evidence" value="ECO:0007669"/>
    <property type="project" value="TreeGrafter"/>
</dbReference>
<evidence type="ECO:0000256" key="5">
    <source>
        <dbReference type="SAM" id="MobiDB-lite"/>
    </source>
</evidence>
<evidence type="ECO:0000313" key="6">
    <source>
        <dbReference type="EMBL" id="CAF0814700.1"/>
    </source>
</evidence>
<dbReference type="GO" id="GO:0006900">
    <property type="term" value="P:vesicle budding from membrane"/>
    <property type="evidence" value="ECO:0007669"/>
    <property type="project" value="TreeGrafter"/>
</dbReference>
<evidence type="ECO:0000256" key="2">
    <source>
        <dbReference type="ARBA" id="ARBA00006190"/>
    </source>
</evidence>
<feature type="compositionally biased region" description="Polar residues" evidence="5">
    <location>
        <begin position="480"/>
        <end position="494"/>
    </location>
</feature>
<feature type="region of interest" description="Disordered" evidence="5">
    <location>
        <begin position="472"/>
        <end position="494"/>
    </location>
</feature>
<dbReference type="GO" id="GO:0005771">
    <property type="term" value="C:multivesicular body"/>
    <property type="evidence" value="ECO:0007669"/>
    <property type="project" value="TreeGrafter"/>
</dbReference>
<dbReference type="Proteomes" id="UP000663879">
    <property type="component" value="Unassembled WGS sequence"/>
</dbReference>
<keyword evidence="4" id="KW-0175">Coiled coil</keyword>
<dbReference type="Pfam" id="PF03357">
    <property type="entry name" value="Snf7"/>
    <property type="match status" value="1"/>
</dbReference>
<dbReference type="PANTHER" id="PTHR22761:SF10">
    <property type="entry name" value="GH13992P"/>
    <property type="match status" value="1"/>
</dbReference>
<evidence type="ECO:0000256" key="1">
    <source>
        <dbReference type="ARBA" id="ARBA00004177"/>
    </source>
</evidence>
<feature type="coiled-coil region" evidence="4">
    <location>
        <begin position="304"/>
        <end position="364"/>
    </location>
</feature>
<comment type="caution">
    <text evidence="6">The sequence shown here is derived from an EMBL/GenBank/DDBJ whole genome shotgun (WGS) entry which is preliminary data.</text>
</comment>
<organism evidence="6 7">
    <name type="scientific">Brachionus calyciflorus</name>
    <dbReference type="NCBI Taxonomy" id="104777"/>
    <lineage>
        <taxon>Eukaryota</taxon>
        <taxon>Metazoa</taxon>
        <taxon>Spiralia</taxon>
        <taxon>Gnathifera</taxon>
        <taxon>Rotifera</taxon>
        <taxon>Eurotatoria</taxon>
        <taxon>Monogononta</taxon>
        <taxon>Pseudotrocha</taxon>
        <taxon>Ploima</taxon>
        <taxon>Brachionidae</taxon>
        <taxon>Brachionus</taxon>
    </lineage>
</organism>
<evidence type="ECO:0000313" key="7">
    <source>
        <dbReference type="Proteomes" id="UP000663879"/>
    </source>
</evidence>
<sequence length="494" mass="57033">MQTSLHNISLSSPYRTINNDQLNASNNESIYYIEDEEEILWKSRPDEWSDDVRMNALFAPFRNRDLNPLHYDNKIKFWKQVIVSFCDEKKKIQFDQKKLENYFIRKGKKPKCLELVINELHREKSILTSQEFLKPKSGILVSMFNKLVWSPISWSTSYLFKASNSNGESTTTFYSSSFTPKSPKSNLENSFSSPQKVKDSQIFILPNIAETKSLELLKKIQSQIVYNNVDCVLEYEKLFHLVSDTLNDQDLDLILKYLEINQKILIIESNELNTKLIKFCSNSNQNVLPLNEIELSYLKLKDTEKKLEFESDKLTNQIDSLNNDIKVQLKLGNKNTALKLLKKRKQLEKSLENKDNILNNIEAMIMSIQQADTNKITMDVLAKGVNALKEANKGVNIDQIDDTMCEFQDIYNQNNEIEEALAKSPIGNKTIFDDQELNDELNELLAQESLENNQNECVDGSFKMDDLLKNLPSVPDSSPKKSQITSKQSFSFNH</sequence>
<comment type="subcellular location">
    <subcellularLocation>
        <location evidence="1">Endosome</location>
    </subcellularLocation>
</comment>
<dbReference type="PANTHER" id="PTHR22761">
    <property type="entry name" value="CHARGED MULTIVESICULAR BODY PROTEIN"/>
    <property type="match status" value="1"/>
</dbReference>
<dbReference type="Pfam" id="PF25880">
    <property type="entry name" value="WHD_CHMP7_1st"/>
    <property type="match status" value="1"/>
</dbReference>
<dbReference type="GO" id="GO:0009898">
    <property type="term" value="C:cytoplasmic side of plasma membrane"/>
    <property type="evidence" value="ECO:0007669"/>
    <property type="project" value="TreeGrafter"/>
</dbReference>